<reference evidence="2 3" key="1">
    <citation type="submission" date="2024-04" db="EMBL/GenBank/DDBJ databases">
        <authorList>
            <person name="Waldvogel A.-M."/>
            <person name="Schoenle A."/>
        </authorList>
    </citation>
    <scope>NUCLEOTIDE SEQUENCE [LARGE SCALE GENOMIC DNA]</scope>
</reference>
<keyword evidence="3" id="KW-1185">Reference proteome</keyword>
<name>A0AAV2MPK3_KNICA</name>
<gene>
    <name evidence="2" type="ORF">KC01_LOCUS41003</name>
</gene>
<dbReference type="AlphaFoldDB" id="A0AAV2MPK3"/>
<dbReference type="EMBL" id="OZ035831">
    <property type="protein sequence ID" value="CAL1614986.1"/>
    <property type="molecule type" value="Genomic_DNA"/>
</dbReference>
<evidence type="ECO:0000256" key="1">
    <source>
        <dbReference type="SAM" id="MobiDB-lite"/>
    </source>
</evidence>
<accession>A0AAV2MPK3</accession>
<feature type="compositionally biased region" description="Basic and acidic residues" evidence="1">
    <location>
        <begin position="9"/>
        <end position="26"/>
    </location>
</feature>
<feature type="region of interest" description="Disordered" evidence="1">
    <location>
        <begin position="1"/>
        <end position="26"/>
    </location>
</feature>
<organism evidence="2 3">
    <name type="scientific">Knipowitschia caucasica</name>
    <name type="common">Caucasian dwarf goby</name>
    <name type="synonym">Pomatoschistus caucasicus</name>
    <dbReference type="NCBI Taxonomy" id="637954"/>
    <lineage>
        <taxon>Eukaryota</taxon>
        <taxon>Metazoa</taxon>
        <taxon>Chordata</taxon>
        <taxon>Craniata</taxon>
        <taxon>Vertebrata</taxon>
        <taxon>Euteleostomi</taxon>
        <taxon>Actinopterygii</taxon>
        <taxon>Neopterygii</taxon>
        <taxon>Teleostei</taxon>
        <taxon>Neoteleostei</taxon>
        <taxon>Acanthomorphata</taxon>
        <taxon>Gobiaria</taxon>
        <taxon>Gobiiformes</taxon>
        <taxon>Gobioidei</taxon>
        <taxon>Gobiidae</taxon>
        <taxon>Gobiinae</taxon>
        <taxon>Knipowitschia</taxon>
    </lineage>
</organism>
<sequence>MDGTEPDCGGEHEPVRDPSESADTEIRTVEWVTQLTSPDSTRADVADLLPLDSPSQADCSVLSPLSPPRSRLQVTARVLLPGYAGVGTWGPVPGGFGSMGCADGGLNAAGDKGWCPICP</sequence>
<dbReference type="Proteomes" id="UP001497482">
    <property type="component" value="Chromosome 9"/>
</dbReference>
<evidence type="ECO:0000313" key="2">
    <source>
        <dbReference type="EMBL" id="CAL1614986.1"/>
    </source>
</evidence>
<evidence type="ECO:0000313" key="3">
    <source>
        <dbReference type="Proteomes" id="UP001497482"/>
    </source>
</evidence>
<proteinExistence type="predicted"/>
<protein>
    <submittedName>
        <fullName evidence="2">Uncharacterized protein</fullName>
    </submittedName>
</protein>